<evidence type="ECO:0000313" key="2">
    <source>
        <dbReference type="EMBL" id="MDA3614926.1"/>
    </source>
</evidence>
<organism evidence="2 3">
    <name type="scientific">Polluticaenibacter yanchengensis</name>
    <dbReference type="NCBI Taxonomy" id="3014562"/>
    <lineage>
        <taxon>Bacteria</taxon>
        <taxon>Pseudomonadati</taxon>
        <taxon>Bacteroidota</taxon>
        <taxon>Chitinophagia</taxon>
        <taxon>Chitinophagales</taxon>
        <taxon>Chitinophagaceae</taxon>
        <taxon>Polluticaenibacter</taxon>
    </lineage>
</organism>
<dbReference type="Proteomes" id="UP001210231">
    <property type="component" value="Unassembled WGS sequence"/>
</dbReference>
<keyword evidence="3" id="KW-1185">Reference proteome</keyword>
<feature type="domain" description="DUF4268" evidence="1">
    <location>
        <begin position="10"/>
        <end position="146"/>
    </location>
</feature>
<dbReference type="Pfam" id="PF14088">
    <property type="entry name" value="DUF4268"/>
    <property type="match status" value="1"/>
</dbReference>
<sequence>MYTKEEASVIRQAFWTAYGKYMQPIPSAVGEKVNWVNYKTGVKNVFFKLRAERKSAFIAIVISTKDPERKEALYHQFELMKPIFDEVMEGEEWEWLPEAIDESDTDIATIVFELEDVSVFRKSDWPDIISFLKERMIKLDRFWSETKDFFETI</sequence>
<dbReference type="InterPro" id="IPR025364">
    <property type="entry name" value="DUF4268"/>
</dbReference>
<comment type="caution">
    <text evidence="2">The sequence shown here is derived from an EMBL/GenBank/DDBJ whole genome shotgun (WGS) entry which is preliminary data.</text>
</comment>
<reference evidence="2 3" key="1">
    <citation type="submission" date="2022-12" db="EMBL/GenBank/DDBJ databases">
        <title>Chitinophagaceae gen. sp. nov., a new member of the family Chitinophagaceae, isolated from soil in a chemical factory.</title>
        <authorList>
            <person name="Ke Z."/>
        </authorList>
    </citation>
    <scope>NUCLEOTIDE SEQUENCE [LARGE SCALE GENOMIC DNA]</scope>
    <source>
        <strain evidence="2 3">LY-5</strain>
    </source>
</reference>
<proteinExistence type="predicted"/>
<evidence type="ECO:0000313" key="3">
    <source>
        <dbReference type="Proteomes" id="UP001210231"/>
    </source>
</evidence>
<dbReference type="RefSeq" id="WP_407031249.1">
    <property type="nucleotide sequence ID" value="NZ_JAQGEF010000008.1"/>
</dbReference>
<protein>
    <submittedName>
        <fullName evidence="2">DUF4268 domain-containing protein</fullName>
    </submittedName>
</protein>
<accession>A0ABT4UJD5</accession>
<gene>
    <name evidence="2" type="ORF">O3P16_08910</name>
</gene>
<name>A0ABT4UJD5_9BACT</name>
<dbReference type="EMBL" id="JAQGEF010000008">
    <property type="protein sequence ID" value="MDA3614926.1"/>
    <property type="molecule type" value="Genomic_DNA"/>
</dbReference>
<evidence type="ECO:0000259" key="1">
    <source>
        <dbReference type="Pfam" id="PF14088"/>
    </source>
</evidence>